<keyword evidence="2" id="KW-0812">Transmembrane</keyword>
<dbReference type="InterPro" id="IPR045584">
    <property type="entry name" value="Pilin-like"/>
</dbReference>
<dbReference type="RefSeq" id="WP_105354174.1">
    <property type="nucleotide sequence ID" value="NZ_PUIB01000011.1"/>
</dbReference>
<feature type="transmembrane region" description="Helical" evidence="2">
    <location>
        <begin position="12"/>
        <end position="34"/>
    </location>
</feature>
<name>A0A2S8G2Z7_9BACT</name>
<evidence type="ECO:0000256" key="2">
    <source>
        <dbReference type="SAM" id="Phobius"/>
    </source>
</evidence>
<dbReference type="InterPro" id="IPR027558">
    <property type="entry name" value="Pre_pil_HX9DG_C"/>
</dbReference>
<dbReference type="PROSITE" id="PS00409">
    <property type="entry name" value="PROKAR_NTER_METHYL"/>
    <property type="match status" value="1"/>
</dbReference>
<dbReference type="PANTHER" id="PTHR30093:SF2">
    <property type="entry name" value="TYPE II SECRETION SYSTEM PROTEIN H"/>
    <property type="match status" value="1"/>
</dbReference>
<accession>A0A2S8G2Z7</accession>
<reference evidence="4 5" key="1">
    <citation type="submission" date="2018-02" db="EMBL/GenBank/DDBJ databases">
        <title>Comparative genomes isolates from brazilian mangrove.</title>
        <authorList>
            <person name="Araujo J.E."/>
            <person name="Taketani R.G."/>
            <person name="Silva M.C.P."/>
            <person name="Loureco M.V."/>
            <person name="Andreote F.D."/>
        </authorList>
    </citation>
    <scope>NUCLEOTIDE SEQUENCE [LARGE SCALE GENOMIC DNA]</scope>
    <source>
        <strain evidence="4 5">NAP PRIS-MGV</strain>
    </source>
</reference>
<dbReference type="OrthoDB" id="255848at2"/>
<organism evidence="4 5">
    <name type="scientific">Blastopirellula marina</name>
    <dbReference type="NCBI Taxonomy" id="124"/>
    <lineage>
        <taxon>Bacteria</taxon>
        <taxon>Pseudomonadati</taxon>
        <taxon>Planctomycetota</taxon>
        <taxon>Planctomycetia</taxon>
        <taxon>Pirellulales</taxon>
        <taxon>Pirellulaceae</taxon>
        <taxon>Blastopirellula</taxon>
    </lineage>
</organism>
<keyword evidence="2" id="KW-0472">Membrane</keyword>
<dbReference type="EMBL" id="PUIB01000011">
    <property type="protein sequence ID" value="PQO38631.1"/>
    <property type="molecule type" value="Genomic_DNA"/>
</dbReference>
<dbReference type="SUPFAM" id="SSF54523">
    <property type="entry name" value="Pili subunits"/>
    <property type="match status" value="1"/>
</dbReference>
<dbReference type="NCBIfam" id="TIGR04294">
    <property type="entry name" value="pre_pil_HX9DG"/>
    <property type="match status" value="1"/>
</dbReference>
<dbReference type="InterPro" id="IPR012902">
    <property type="entry name" value="N_methyl_site"/>
</dbReference>
<dbReference type="Gene3D" id="3.30.700.10">
    <property type="entry name" value="Glycoprotein, Type 4 Pilin"/>
    <property type="match status" value="1"/>
</dbReference>
<gene>
    <name evidence="4" type="ORF">C5Y98_08100</name>
</gene>
<dbReference type="Pfam" id="PF07963">
    <property type="entry name" value="N_methyl"/>
    <property type="match status" value="1"/>
</dbReference>
<feature type="region of interest" description="Disordered" evidence="1">
    <location>
        <begin position="294"/>
        <end position="336"/>
    </location>
</feature>
<protein>
    <recommendedName>
        <fullName evidence="3">DUF1559 domain-containing protein</fullName>
    </recommendedName>
</protein>
<evidence type="ECO:0000259" key="3">
    <source>
        <dbReference type="Pfam" id="PF07596"/>
    </source>
</evidence>
<proteinExistence type="predicted"/>
<dbReference type="InterPro" id="IPR011453">
    <property type="entry name" value="DUF1559"/>
</dbReference>
<dbReference type="PANTHER" id="PTHR30093">
    <property type="entry name" value="GENERAL SECRETION PATHWAY PROTEIN G"/>
    <property type="match status" value="1"/>
</dbReference>
<dbReference type="Pfam" id="PF07596">
    <property type="entry name" value="SBP_bac_10"/>
    <property type="match status" value="1"/>
</dbReference>
<evidence type="ECO:0000313" key="5">
    <source>
        <dbReference type="Proteomes" id="UP000239388"/>
    </source>
</evidence>
<feature type="compositionally biased region" description="Polar residues" evidence="1">
    <location>
        <begin position="301"/>
        <end position="316"/>
    </location>
</feature>
<evidence type="ECO:0000256" key="1">
    <source>
        <dbReference type="SAM" id="MobiDB-lite"/>
    </source>
</evidence>
<dbReference type="AlphaFoldDB" id="A0A2S8G2Z7"/>
<dbReference type="Proteomes" id="UP000239388">
    <property type="component" value="Unassembled WGS sequence"/>
</dbReference>
<comment type="caution">
    <text evidence="4">The sequence shown here is derived from an EMBL/GenBank/DDBJ whole genome shotgun (WGS) entry which is preliminary data.</text>
</comment>
<keyword evidence="2" id="KW-1133">Transmembrane helix</keyword>
<dbReference type="NCBIfam" id="TIGR02532">
    <property type="entry name" value="IV_pilin_GFxxxE"/>
    <property type="match status" value="1"/>
</dbReference>
<evidence type="ECO:0000313" key="4">
    <source>
        <dbReference type="EMBL" id="PQO38631.1"/>
    </source>
</evidence>
<sequence length="366" mass="38913">MRAWNSAARGFSLVELLVVIGILGILVALLLPAIQQSRETARQAECKNHLRQLGLALLNRHDVHGQLPPGWTGKTDYAEHNVIGSTGWGWAAHLLSFIEQDNVANRLAIDWFMLDHANDVARSQPLGLFICPSDIESPAIRMTYEGATLYELPKSNYVASFGPGTPSQCEQLAFTNQQCTGGKYRGPFFHNSEISLAHFSHGTSNSILVGERRTPSSLEEAPATWTGAGPGISDPFAKILGSSGQPLNSTTSNAGFSSRHPGGVMFVYADAHVELLRETIDPLSLAQASSLDPVNAPLNLDPSTSDPSQDPGSGTASGDEPLPPGSIRPPSYGSTGGAGAANGVCPICNHKTPLWWIHVPGMGAHQ</sequence>
<feature type="domain" description="DUF1559" evidence="3">
    <location>
        <begin position="35"/>
        <end position="282"/>
    </location>
</feature>